<comment type="caution">
    <text evidence="1">The sequence shown here is derived from an EMBL/GenBank/DDBJ whole genome shotgun (WGS) entry which is preliminary data.</text>
</comment>
<evidence type="ECO:0000313" key="2">
    <source>
        <dbReference type="Proteomes" id="UP000789860"/>
    </source>
</evidence>
<keyword evidence="2" id="KW-1185">Reference proteome</keyword>
<sequence length="196" mass="21597">MAVKNKPGSSNSNPTNLITGTTVLPIARVKRIIKEDDDVTMCAADATFVIAVAAELFIGHFVKQGLEQANAESRNKVLYQDLANAVKDHEYLEFLQAFKTYNDAMKQNNSTRTLDKTNSAYNSEESSDDNCEGNGTNIGRHDNEEGPSNDDLDMVYESGQDMSEIDKPKHIAKTVRPSTTKELGPIQAKQLAMKLI</sequence>
<gene>
    <name evidence="1" type="ORF">SCALOS_LOCUS1831</name>
</gene>
<dbReference type="Proteomes" id="UP000789860">
    <property type="component" value="Unassembled WGS sequence"/>
</dbReference>
<proteinExistence type="predicted"/>
<name>A0ACA9KD63_9GLOM</name>
<accession>A0ACA9KD63</accession>
<dbReference type="EMBL" id="CAJVPM010001390">
    <property type="protein sequence ID" value="CAG8466185.1"/>
    <property type="molecule type" value="Genomic_DNA"/>
</dbReference>
<reference evidence="1" key="1">
    <citation type="submission" date="2021-06" db="EMBL/GenBank/DDBJ databases">
        <authorList>
            <person name="Kallberg Y."/>
            <person name="Tangrot J."/>
            <person name="Rosling A."/>
        </authorList>
    </citation>
    <scope>NUCLEOTIDE SEQUENCE</scope>
    <source>
        <strain evidence="1">AU212A</strain>
    </source>
</reference>
<evidence type="ECO:0000313" key="1">
    <source>
        <dbReference type="EMBL" id="CAG8466185.1"/>
    </source>
</evidence>
<organism evidence="1 2">
    <name type="scientific">Scutellospora calospora</name>
    <dbReference type="NCBI Taxonomy" id="85575"/>
    <lineage>
        <taxon>Eukaryota</taxon>
        <taxon>Fungi</taxon>
        <taxon>Fungi incertae sedis</taxon>
        <taxon>Mucoromycota</taxon>
        <taxon>Glomeromycotina</taxon>
        <taxon>Glomeromycetes</taxon>
        <taxon>Diversisporales</taxon>
        <taxon>Gigasporaceae</taxon>
        <taxon>Scutellospora</taxon>
    </lineage>
</organism>
<protein>
    <submittedName>
        <fullName evidence="1">4463_t:CDS:1</fullName>
    </submittedName>
</protein>